<sequence>MELSELVPKAPSIHDLCHRLYSSPCWQWNTRPWSLDFGIGHVICVGRKSTGHSERVPAHPPVRPAINKEMMMEHEAVLPEDRCPRSGLQKEDTRADSGAPSLPPVVRSWVGLDPPPEAEVPR</sequence>
<dbReference type="Proteomes" id="UP001176941">
    <property type="component" value="Chromosome 33"/>
</dbReference>
<keyword evidence="3" id="KW-1185">Reference proteome</keyword>
<reference evidence="2" key="1">
    <citation type="submission" date="2023-04" db="EMBL/GenBank/DDBJ databases">
        <authorList>
            <consortium name="ELIXIR-Norway"/>
        </authorList>
    </citation>
    <scope>NUCLEOTIDE SEQUENCE [LARGE SCALE GENOMIC DNA]</scope>
</reference>
<organism evidence="2 3">
    <name type="scientific">Rangifer tarandus platyrhynchus</name>
    <name type="common">Svalbard reindeer</name>
    <dbReference type="NCBI Taxonomy" id="3082113"/>
    <lineage>
        <taxon>Eukaryota</taxon>
        <taxon>Metazoa</taxon>
        <taxon>Chordata</taxon>
        <taxon>Craniata</taxon>
        <taxon>Vertebrata</taxon>
        <taxon>Euteleostomi</taxon>
        <taxon>Mammalia</taxon>
        <taxon>Eutheria</taxon>
        <taxon>Laurasiatheria</taxon>
        <taxon>Artiodactyla</taxon>
        <taxon>Ruminantia</taxon>
        <taxon>Pecora</taxon>
        <taxon>Cervidae</taxon>
        <taxon>Odocoileinae</taxon>
        <taxon>Rangifer</taxon>
    </lineage>
</organism>
<protein>
    <submittedName>
        <fullName evidence="2">Uncharacterized protein</fullName>
    </submittedName>
</protein>
<name>A0ABN8ZFS3_RANTA</name>
<evidence type="ECO:0000313" key="2">
    <source>
        <dbReference type="EMBL" id="CAI9172747.1"/>
    </source>
</evidence>
<evidence type="ECO:0000256" key="1">
    <source>
        <dbReference type="SAM" id="MobiDB-lite"/>
    </source>
</evidence>
<proteinExistence type="predicted"/>
<gene>
    <name evidence="2" type="ORF">MRATA1EN1_LOCUS21709</name>
</gene>
<evidence type="ECO:0000313" key="3">
    <source>
        <dbReference type="Proteomes" id="UP001176941"/>
    </source>
</evidence>
<feature type="compositionally biased region" description="Basic and acidic residues" evidence="1">
    <location>
        <begin position="79"/>
        <end position="95"/>
    </location>
</feature>
<dbReference type="EMBL" id="OX459969">
    <property type="protein sequence ID" value="CAI9172747.1"/>
    <property type="molecule type" value="Genomic_DNA"/>
</dbReference>
<feature type="region of interest" description="Disordered" evidence="1">
    <location>
        <begin position="79"/>
        <end position="122"/>
    </location>
</feature>
<feature type="compositionally biased region" description="Pro residues" evidence="1">
    <location>
        <begin position="113"/>
        <end position="122"/>
    </location>
</feature>
<accession>A0ABN8ZFS3</accession>